<proteinExistence type="predicted"/>
<evidence type="ECO:0000313" key="2">
    <source>
        <dbReference type="Proteomes" id="UP000267418"/>
    </source>
</evidence>
<dbReference type="OrthoDB" id="9816185at2"/>
<organism evidence="1 2">
    <name type="scientific">Variovorax gossypii</name>
    <dbReference type="NCBI Taxonomy" id="1679495"/>
    <lineage>
        <taxon>Bacteria</taxon>
        <taxon>Pseudomonadati</taxon>
        <taxon>Pseudomonadota</taxon>
        <taxon>Betaproteobacteria</taxon>
        <taxon>Burkholderiales</taxon>
        <taxon>Comamonadaceae</taxon>
        <taxon>Variovorax</taxon>
    </lineage>
</organism>
<comment type="caution">
    <text evidence="1">The sequence shown here is derived from an EMBL/GenBank/DDBJ whole genome shotgun (WGS) entry which is preliminary data.</text>
</comment>
<dbReference type="EMBL" id="RXOE01000002">
    <property type="protein sequence ID" value="RTQ34497.1"/>
    <property type="molecule type" value="Genomic_DNA"/>
</dbReference>
<evidence type="ECO:0008006" key="3">
    <source>
        <dbReference type="Google" id="ProtNLM"/>
    </source>
</evidence>
<keyword evidence="2" id="KW-1185">Reference proteome</keyword>
<sequence length="298" mass="33547">MRNQKSAELDVRSYFPTIVRSKQKKTRTILRGVQAKVMDLCDSYDDALDDLSTPKEQIWTEDERGALQSCYGVKTKVLSKHKDNILAALKAESEVNVQRCAYCMLSDPRTWDHYLPKESFPEYSVYHSNLLYICFGCNHRKSTDFDEEHLLFCHPYFTVDPAVSFLHCQVTIVEGTLAIKYYCAGIGDLQVPGQIAQRHLERLGLITRFAAEASSMVSGLIGELRQHFPGGVSGPALIGVLERRYAEAQERLGINAWDSRLWHGLAHCAMFLGYANEKITANAVPHANGFYEPAPLAI</sequence>
<accession>A0A3S0QA11</accession>
<dbReference type="RefSeq" id="WP_126469460.1">
    <property type="nucleotide sequence ID" value="NZ_RXOE01000002.1"/>
</dbReference>
<protein>
    <recommendedName>
        <fullName evidence="3">HNH endonuclease</fullName>
    </recommendedName>
</protein>
<dbReference type="AlphaFoldDB" id="A0A3S0QA11"/>
<name>A0A3S0QA11_9BURK</name>
<gene>
    <name evidence="1" type="ORF">EJP69_08695</name>
</gene>
<reference evidence="1 2" key="1">
    <citation type="submission" date="2018-12" db="EMBL/GenBank/DDBJ databases">
        <title>The genome of Variovorax gossypii DSM 100435.</title>
        <authorList>
            <person name="Gao J."/>
            <person name="Sun J."/>
        </authorList>
    </citation>
    <scope>NUCLEOTIDE SEQUENCE [LARGE SCALE GENOMIC DNA]</scope>
    <source>
        <strain evidence="1 2">DSM 100435</strain>
    </source>
</reference>
<dbReference type="Proteomes" id="UP000267418">
    <property type="component" value="Unassembled WGS sequence"/>
</dbReference>
<dbReference type="Gene3D" id="1.10.30.50">
    <property type="match status" value="1"/>
</dbReference>
<evidence type="ECO:0000313" key="1">
    <source>
        <dbReference type="EMBL" id="RTQ34497.1"/>
    </source>
</evidence>